<feature type="domain" description="Calmodulin binding protein C-terminal" evidence="12">
    <location>
        <begin position="313"/>
        <end position="365"/>
    </location>
</feature>
<protein>
    <submittedName>
        <fullName evidence="13">Uncharacterized protein</fullName>
    </submittedName>
</protein>
<evidence type="ECO:0000256" key="4">
    <source>
        <dbReference type="ARBA" id="ARBA00023125"/>
    </source>
</evidence>
<dbReference type="Proteomes" id="UP001140206">
    <property type="component" value="Chromosome 3"/>
</dbReference>
<keyword evidence="14" id="KW-1185">Reference proteome</keyword>
<comment type="similarity">
    <text evidence="2">Belongs to the plant ACBP60 protein family.</text>
</comment>
<dbReference type="InterPro" id="IPR046830">
    <property type="entry name" value="Calmod_bind_M"/>
</dbReference>
<keyword evidence="8" id="KW-0175">Coiled coil</keyword>
<feature type="domain" description="Calmodulin binding protein-like N-terminal" evidence="10">
    <location>
        <begin position="105"/>
        <end position="228"/>
    </location>
</feature>
<keyword evidence="7" id="KW-0539">Nucleus</keyword>
<dbReference type="EMBL" id="JAMFTS010000003">
    <property type="protein sequence ID" value="KAJ4771592.1"/>
    <property type="molecule type" value="Genomic_DNA"/>
</dbReference>
<organism evidence="13 14">
    <name type="scientific">Rhynchospora pubera</name>
    <dbReference type="NCBI Taxonomy" id="906938"/>
    <lineage>
        <taxon>Eukaryota</taxon>
        <taxon>Viridiplantae</taxon>
        <taxon>Streptophyta</taxon>
        <taxon>Embryophyta</taxon>
        <taxon>Tracheophyta</taxon>
        <taxon>Spermatophyta</taxon>
        <taxon>Magnoliopsida</taxon>
        <taxon>Liliopsida</taxon>
        <taxon>Poales</taxon>
        <taxon>Cyperaceae</taxon>
        <taxon>Cyperoideae</taxon>
        <taxon>Rhynchosporeae</taxon>
        <taxon>Rhynchospora</taxon>
    </lineage>
</organism>
<dbReference type="InterPro" id="IPR012416">
    <property type="entry name" value="CBP60"/>
</dbReference>
<dbReference type="GO" id="GO:0005516">
    <property type="term" value="F:calmodulin binding"/>
    <property type="evidence" value="ECO:0007669"/>
    <property type="project" value="InterPro"/>
</dbReference>
<keyword evidence="5" id="KW-0010">Activator</keyword>
<accession>A0AAV8DS99</accession>
<name>A0AAV8DS99_9POAL</name>
<dbReference type="GO" id="GO:0043565">
    <property type="term" value="F:sequence-specific DNA binding"/>
    <property type="evidence" value="ECO:0007669"/>
    <property type="project" value="TreeGrafter"/>
</dbReference>
<dbReference type="PANTHER" id="PTHR31713">
    <property type="entry name" value="OS02G0177800 PROTEIN"/>
    <property type="match status" value="1"/>
</dbReference>
<keyword evidence="4" id="KW-0238">DNA-binding</keyword>
<evidence type="ECO:0000313" key="13">
    <source>
        <dbReference type="EMBL" id="KAJ4771592.1"/>
    </source>
</evidence>
<gene>
    <name evidence="13" type="ORF">LUZ62_055849</name>
</gene>
<keyword evidence="3" id="KW-0805">Transcription regulation</keyword>
<evidence type="ECO:0000259" key="11">
    <source>
        <dbReference type="Pfam" id="PF20451"/>
    </source>
</evidence>
<dbReference type="PANTHER" id="PTHR31713:SF47">
    <property type="entry name" value="PROTEIN, PUTATIVE, EXPRESSED-RELATED"/>
    <property type="match status" value="1"/>
</dbReference>
<evidence type="ECO:0000256" key="7">
    <source>
        <dbReference type="ARBA" id="ARBA00023242"/>
    </source>
</evidence>
<evidence type="ECO:0000256" key="3">
    <source>
        <dbReference type="ARBA" id="ARBA00023015"/>
    </source>
</evidence>
<evidence type="ECO:0000256" key="5">
    <source>
        <dbReference type="ARBA" id="ARBA00023159"/>
    </source>
</evidence>
<evidence type="ECO:0000256" key="9">
    <source>
        <dbReference type="SAM" id="MobiDB-lite"/>
    </source>
</evidence>
<evidence type="ECO:0000256" key="2">
    <source>
        <dbReference type="ARBA" id="ARBA00007214"/>
    </source>
</evidence>
<feature type="coiled-coil region" evidence="8">
    <location>
        <begin position="38"/>
        <end position="82"/>
    </location>
</feature>
<dbReference type="GO" id="GO:0080142">
    <property type="term" value="P:regulation of salicylic acid biosynthetic process"/>
    <property type="evidence" value="ECO:0007669"/>
    <property type="project" value="TreeGrafter"/>
</dbReference>
<dbReference type="InterPro" id="IPR046829">
    <property type="entry name" value="Calmod_bind_C"/>
</dbReference>
<feature type="region of interest" description="Disordered" evidence="9">
    <location>
        <begin position="1"/>
        <end position="36"/>
    </location>
</feature>
<evidence type="ECO:0000313" key="14">
    <source>
        <dbReference type="Proteomes" id="UP001140206"/>
    </source>
</evidence>
<proteinExistence type="inferred from homology"/>
<dbReference type="AlphaFoldDB" id="A0AAV8DS99"/>
<evidence type="ECO:0000259" key="10">
    <source>
        <dbReference type="Pfam" id="PF07887"/>
    </source>
</evidence>
<keyword evidence="6" id="KW-0804">Transcription</keyword>
<dbReference type="Pfam" id="PF07887">
    <property type="entry name" value="Calmodulin_bind"/>
    <property type="match status" value="1"/>
</dbReference>
<comment type="caution">
    <text evidence="13">The sequence shown here is derived from an EMBL/GenBank/DDBJ whole genome shotgun (WGS) entry which is preliminary data.</text>
</comment>
<evidence type="ECO:0000256" key="6">
    <source>
        <dbReference type="ARBA" id="ARBA00023163"/>
    </source>
</evidence>
<dbReference type="Pfam" id="PF20451">
    <property type="entry name" value="Calmod_bind_M"/>
    <property type="match status" value="1"/>
</dbReference>
<evidence type="ECO:0000259" key="12">
    <source>
        <dbReference type="Pfam" id="PF20452"/>
    </source>
</evidence>
<feature type="domain" description="Calmodulin binding protein central" evidence="11">
    <location>
        <begin position="242"/>
        <end position="307"/>
    </location>
</feature>
<sequence length="561" mass="63483">MAPKRKLGPSSEGAGPSRPAKSRGLTSSSQENGTDSFKLEMQRMISTLNCKIEELQAKADGFDELRAKVNELEQELHILKSSTVLENPIDENQTTRDPANLGRYELKIMNDIKERVYTGSEVQGQDGELLKVAIYYNGQKITSGSLASARFEVVVLEGNLSIAKAWPEVSSVLAHAYIYQFSNGEAVLEGLKFKDNSNRAVWRLGIKVLKNFNVRVQEAISDPFRVLDRHGKASEKPDIPLLDNGVERLKKVGQKRAVDLKEKNGIITIKDFLQLYHKNPKKLRKILKIKSEFDESWKSMFAHAKKCDTGSNLYSYQKKNTLLFFNCVYEVVGAAFGNKYTPFDKLKDSKKILINKRKKSFYKKFKIESLVADFELQNGQPVPIKHHSTGNSTKNDTPQCDAVLQNIQPADATQFSDNSAPDIRRDAYQDNMSDHNTTQHYHFISDDQITNQVQGHEGSFVIPNSASELNSTLVNENSAESVEESCDDATSWREILHVSQDRPIFSVHSSPYLEDNFSDADFEWLAFLDDIPSVRRNLSARGIWLFVRLALLYFRRNPSAK</sequence>
<dbReference type="InterPro" id="IPR046831">
    <property type="entry name" value="Calmodulin_bind_N"/>
</dbReference>
<evidence type="ECO:0000256" key="1">
    <source>
        <dbReference type="ARBA" id="ARBA00004123"/>
    </source>
</evidence>
<feature type="compositionally biased region" description="Polar residues" evidence="9">
    <location>
        <begin position="24"/>
        <end position="35"/>
    </location>
</feature>
<comment type="subcellular location">
    <subcellularLocation>
        <location evidence="1">Nucleus</location>
    </subcellularLocation>
</comment>
<dbReference type="GO" id="GO:0003700">
    <property type="term" value="F:DNA-binding transcription factor activity"/>
    <property type="evidence" value="ECO:0007669"/>
    <property type="project" value="TreeGrafter"/>
</dbReference>
<evidence type="ECO:0000256" key="8">
    <source>
        <dbReference type="SAM" id="Coils"/>
    </source>
</evidence>
<reference evidence="13" key="1">
    <citation type="submission" date="2022-08" db="EMBL/GenBank/DDBJ databases">
        <authorList>
            <person name="Marques A."/>
        </authorList>
    </citation>
    <scope>NUCLEOTIDE SEQUENCE</scope>
    <source>
        <strain evidence="13">RhyPub2mFocal</strain>
        <tissue evidence="13">Leaves</tissue>
    </source>
</reference>
<dbReference type="GO" id="GO:0005634">
    <property type="term" value="C:nucleus"/>
    <property type="evidence" value="ECO:0007669"/>
    <property type="project" value="UniProtKB-SubCell"/>
</dbReference>
<dbReference type="Pfam" id="PF20452">
    <property type="entry name" value="Calmod_bind_C"/>
    <property type="match status" value="1"/>
</dbReference>